<feature type="transmembrane region" description="Helical" evidence="1">
    <location>
        <begin position="219"/>
        <end position="243"/>
    </location>
</feature>
<evidence type="ECO:0008006" key="3">
    <source>
        <dbReference type="Google" id="ProtNLM"/>
    </source>
</evidence>
<gene>
    <name evidence="2" type="ORF">LCGC14_2315330</name>
</gene>
<organism evidence="2">
    <name type="scientific">marine sediment metagenome</name>
    <dbReference type="NCBI Taxonomy" id="412755"/>
    <lineage>
        <taxon>unclassified sequences</taxon>
        <taxon>metagenomes</taxon>
        <taxon>ecological metagenomes</taxon>
    </lineage>
</organism>
<feature type="transmembrane region" description="Helical" evidence="1">
    <location>
        <begin position="185"/>
        <end position="207"/>
    </location>
</feature>
<evidence type="ECO:0000313" key="2">
    <source>
        <dbReference type="EMBL" id="KKL49456.1"/>
    </source>
</evidence>
<keyword evidence="1" id="KW-1133">Transmembrane helix</keyword>
<reference evidence="2" key="1">
    <citation type="journal article" date="2015" name="Nature">
        <title>Complex archaea that bridge the gap between prokaryotes and eukaryotes.</title>
        <authorList>
            <person name="Spang A."/>
            <person name="Saw J.H."/>
            <person name="Jorgensen S.L."/>
            <person name="Zaremba-Niedzwiedzka K."/>
            <person name="Martijn J."/>
            <person name="Lind A.E."/>
            <person name="van Eijk R."/>
            <person name="Schleper C."/>
            <person name="Guy L."/>
            <person name="Ettema T.J."/>
        </authorList>
    </citation>
    <scope>NUCLEOTIDE SEQUENCE</scope>
</reference>
<dbReference type="EMBL" id="LAZR01032951">
    <property type="protein sequence ID" value="KKL49456.1"/>
    <property type="molecule type" value="Genomic_DNA"/>
</dbReference>
<comment type="caution">
    <text evidence="2">The sequence shown here is derived from an EMBL/GenBank/DDBJ whole genome shotgun (WGS) entry which is preliminary data.</text>
</comment>
<feature type="transmembrane region" description="Helical" evidence="1">
    <location>
        <begin position="76"/>
        <end position="98"/>
    </location>
</feature>
<sequence length="252" mass="29360">MSYTPFLPRVFPIFIYYICLSLFGAFVTIKMFLKWRERKVRPPLYLALVFLFLTLTLLTLLVGLAEAIIVQEFREIYRLSLPIGYFMVILADIFLFIFASHMTDKGRKAIAIVIVIGLIISVVVFLPWNWWGVPQVDFEGLLNIRLYTTLGIVVYSNLIYLYIAYISNRVKKNVEDKVMYTGLKLLLYSMIGLILLFVMLTGDTILITFGHEGYSEFIYLAWGFGLIFIMLSYLSLIMPDWLVKRIKKKYSE</sequence>
<feature type="transmembrane region" description="Helical" evidence="1">
    <location>
        <begin position="45"/>
        <end position="70"/>
    </location>
</feature>
<name>A0A0F9D712_9ZZZZ</name>
<feature type="transmembrane region" description="Helical" evidence="1">
    <location>
        <begin position="13"/>
        <end position="33"/>
    </location>
</feature>
<evidence type="ECO:0000256" key="1">
    <source>
        <dbReference type="SAM" id="Phobius"/>
    </source>
</evidence>
<feature type="transmembrane region" description="Helical" evidence="1">
    <location>
        <begin position="144"/>
        <end position="165"/>
    </location>
</feature>
<protein>
    <recommendedName>
        <fullName evidence="3">Histidine kinase N-terminal 7TM region domain-containing protein</fullName>
    </recommendedName>
</protein>
<feature type="transmembrane region" description="Helical" evidence="1">
    <location>
        <begin position="110"/>
        <end position="132"/>
    </location>
</feature>
<proteinExistence type="predicted"/>
<keyword evidence="1" id="KW-0812">Transmembrane</keyword>
<accession>A0A0F9D712</accession>
<keyword evidence="1" id="KW-0472">Membrane</keyword>
<dbReference type="AlphaFoldDB" id="A0A0F9D712"/>